<keyword evidence="1" id="KW-1133">Transmembrane helix</keyword>
<organism evidence="2 3">
    <name type="scientific">Komarekiella delphini-convector SJRDD-AB1</name>
    <dbReference type="NCBI Taxonomy" id="2593771"/>
    <lineage>
        <taxon>Bacteria</taxon>
        <taxon>Bacillati</taxon>
        <taxon>Cyanobacteriota</taxon>
        <taxon>Cyanophyceae</taxon>
        <taxon>Nostocales</taxon>
        <taxon>Nostocaceae</taxon>
        <taxon>Komarekiella</taxon>
        <taxon>Komarekiella delphini-convector</taxon>
    </lineage>
</organism>
<evidence type="ECO:0000313" key="2">
    <source>
        <dbReference type="EMBL" id="MBD6620578.1"/>
    </source>
</evidence>
<evidence type="ECO:0000313" key="3">
    <source>
        <dbReference type="Proteomes" id="UP001165986"/>
    </source>
</evidence>
<proteinExistence type="predicted"/>
<reference evidence="2" key="1">
    <citation type="submission" date="2019-07" db="EMBL/GenBank/DDBJ databases">
        <title>Toxilogical consequences of a new and cryptic species of cyanobacteria (Komarekiella delphini-convector) recovered from the epidermis of a bottlenose dolphin and 1500 ft. in the air.</title>
        <authorList>
            <person name="Brown A.O."/>
            <person name="Dvorak P."/>
            <person name="Villanueva C.D."/>
            <person name="Foss A.J."/>
            <person name="Garvey A.D."/>
            <person name="Gibson Q.A."/>
            <person name="Johansen J.R."/>
            <person name="Casamatta D.A."/>
        </authorList>
    </citation>
    <scope>NUCLEOTIDE SEQUENCE</scope>
    <source>
        <strain evidence="2">SJRDD-AB1</strain>
    </source>
</reference>
<accession>A0AA40T4M2</accession>
<evidence type="ECO:0000256" key="1">
    <source>
        <dbReference type="SAM" id="Phobius"/>
    </source>
</evidence>
<feature type="transmembrane region" description="Helical" evidence="1">
    <location>
        <begin position="12"/>
        <end position="30"/>
    </location>
</feature>
<keyword evidence="1" id="KW-0472">Membrane</keyword>
<keyword evidence="3" id="KW-1185">Reference proteome</keyword>
<gene>
    <name evidence="2" type="ORF">FNW02_33610</name>
</gene>
<sequence length="82" mass="9461">MLIPEKIKTFICCNFVSWMLFTSLYTWFMLGLQNQSLPLLANISFLTEDRETKLFQRERGGVRRVGSNSARNITKGNLSKTV</sequence>
<dbReference type="AlphaFoldDB" id="A0AA40T4M2"/>
<keyword evidence="1" id="KW-0812">Transmembrane</keyword>
<comment type="caution">
    <text evidence="2">The sequence shown here is derived from an EMBL/GenBank/DDBJ whole genome shotgun (WGS) entry which is preliminary data.</text>
</comment>
<dbReference type="Proteomes" id="UP001165986">
    <property type="component" value="Unassembled WGS sequence"/>
</dbReference>
<name>A0AA40T4M2_9NOST</name>
<protein>
    <submittedName>
        <fullName evidence="2">Uncharacterized protein</fullName>
    </submittedName>
</protein>
<dbReference type="EMBL" id="VJXY01000072">
    <property type="protein sequence ID" value="MBD6620578.1"/>
    <property type="molecule type" value="Genomic_DNA"/>
</dbReference>